<evidence type="ECO:0000313" key="3">
    <source>
        <dbReference type="Proteomes" id="UP000816034"/>
    </source>
</evidence>
<accession>A0AA88GLM3</accession>
<feature type="region of interest" description="Disordered" evidence="1">
    <location>
        <begin position="413"/>
        <end position="450"/>
    </location>
</feature>
<feature type="compositionally biased region" description="Polar residues" evidence="1">
    <location>
        <begin position="1"/>
        <end position="44"/>
    </location>
</feature>
<reference evidence="2 3" key="1">
    <citation type="journal article" date="2018" name="BMC Genomics">
        <title>The genome of Naegleria lovaniensis, the basis for a comparative approach to unravel pathogenicity factors of the human pathogenic amoeba N. fowleri.</title>
        <authorList>
            <person name="Liechti N."/>
            <person name="Schurch N."/>
            <person name="Bruggmann R."/>
            <person name="Wittwer M."/>
        </authorList>
    </citation>
    <scope>NUCLEOTIDE SEQUENCE [LARGE SCALE GENOMIC DNA]</scope>
    <source>
        <strain evidence="2 3">ATCC 30569</strain>
    </source>
</reference>
<dbReference type="AlphaFoldDB" id="A0AA88GLM3"/>
<feature type="compositionally biased region" description="Basic and acidic residues" evidence="1">
    <location>
        <begin position="680"/>
        <end position="693"/>
    </location>
</feature>
<comment type="caution">
    <text evidence="2">The sequence shown here is derived from an EMBL/GenBank/DDBJ whole genome shotgun (WGS) entry which is preliminary data.</text>
</comment>
<feature type="compositionally biased region" description="Low complexity" evidence="1">
    <location>
        <begin position="317"/>
        <end position="349"/>
    </location>
</feature>
<feature type="compositionally biased region" description="Acidic residues" evidence="1">
    <location>
        <begin position="431"/>
        <end position="450"/>
    </location>
</feature>
<dbReference type="GeneID" id="68097530"/>
<evidence type="ECO:0000313" key="2">
    <source>
        <dbReference type="EMBL" id="KAG2382495.1"/>
    </source>
</evidence>
<name>A0AA88GLM3_NAELO</name>
<dbReference type="EMBL" id="PYSW02000023">
    <property type="protein sequence ID" value="KAG2382495.1"/>
    <property type="molecule type" value="Genomic_DNA"/>
</dbReference>
<feature type="compositionally biased region" description="Polar residues" evidence="1">
    <location>
        <begin position="627"/>
        <end position="639"/>
    </location>
</feature>
<keyword evidence="3" id="KW-1185">Reference proteome</keyword>
<dbReference type="RefSeq" id="XP_044548174.1">
    <property type="nucleotide sequence ID" value="XM_044694785.1"/>
</dbReference>
<protein>
    <submittedName>
        <fullName evidence="2">Uncharacterized protein</fullName>
    </submittedName>
</protein>
<feature type="region of interest" description="Disordered" evidence="1">
    <location>
        <begin position="1"/>
        <end position="82"/>
    </location>
</feature>
<dbReference type="Proteomes" id="UP000816034">
    <property type="component" value="Unassembled WGS sequence"/>
</dbReference>
<gene>
    <name evidence="2" type="ORF">C9374_005075</name>
</gene>
<proteinExistence type="predicted"/>
<feature type="compositionally biased region" description="Low complexity" evidence="1">
    <location>
        <begin position="540"/>
        <end position="552"/>
    </location>
</feature>
<feature type="region of interest" description="Disordered" evidence="1">
    <location>
        <begin position="317"/>
        <end position="358"/>
    </location>
</feature>
<evidence type="ECO:0000256" key="1">
    <source>
        <dbReference type="SAM" id="MobiDB-lite"/>
    </source>
</evidence>
<feature type="compositionally biased region" description="Low complexity" evidence="1">
    <location>
        <begin position="45"/>
        <end position="73"/>
    </location>
</feature>
<feature type="compositionally biased region" description="Polar residues" evidence="1">
    <location>
        <begin position="583"/>
        <end position="604"/>
    </location>
</feature>
<feature type="region of interest" description="Disordered" evidence="1">
    <location>
        <begin position="658"/>
        <end position="704"/>
    </location>
</feature>
<organism evidence="2 3">
    <name type="scientific">Naegleria lovaniensis</name>
    <name type="common">Amoeba</name>
    <dbReference type="NCBI Taxonomy" id="51637"/>
    <lineage>
        <taxon>Eukaryota</taxon>
        <taxon>Discoba</taxon>
        <taxon>Heterolobosea</taxon>
        <taxon>Tetramitia</taxon>
        <taxon>Eutetramitia</taxon>
        <taxon>Vahlkampfiidae</taxon>
        <taxon>Naegleria</taxon>
    </lineage>
</organism>
<feature type="region of interest" description="Disordered" evidence="1">
    <location>
        <begin position="540"/>
        <end position="642"/>
    </location>
</feature>
<sequence>MATRPPSTASSYTTGLLNPQMHGYNNHNTTTPSPQSLSQGYVTDTSYYTTSASPLSSTPSNSSYHSSSVPSPTGTIAGNSTMSSSSSIQNIMDFYIQNVNFSLHTKASPECEIQLYRLTNPMDAQITILNTHPQTHPPVYLSTVVYALQITLEKYISQTCQWVQCSSNDPNSNTPSASNNLFKDYDAFVIYNQTNQQSISQLIQTDGKSLYIQLPLQLGFYGNQFTTMTFRTKLNTSKEKQGYKRGESAIFRVVFSLLKQQQQTHTFFQNKYESIPFGIINHGKNSTATALYKNIKLSSIPGTVEYNMALMQQQQQYIQTPNQHSQSPYSTPSYSSSSSNGSSYQNVTSYSNNYDNTMDFGQEYDNQQVQELLEILMQEEQALANQTSNEDYSDPNMFMTDDDDLFREISGINSYFTPSSSGGEGETSQELFDEESESESASYEDEEEIQWEDHHQLAYENTFELTKPSPSSDLKDESYSSQAMAVPTQPYCASITNSNVLLKSSGLAKPLPPLPSYLKASPSSSQTTSSAVSLSQSSVALPPSYQSSSSTTLPPPPINAASNSIHNTVTSTTTSNRRSFNSQQQVFASSVTRMNESVSVPTRSTSERNRNDQDTWSSPVENRESRTPSVLDSNDTLVGSGQPRMTFGANYVKNAQAADQLQEKEKKRGLSGMFKRKKKKDESEPPSEKKESKNPLAKPSHASFFSNFKPTVTLKINNNNTADVNNRQVTKAAQVQQKLGDDSSTSEESLINAMTKLSIDKFITTTKVDISKFDPKMIIFSLEKKDVTQKKDIVNVGKGKKPIPVFKPGETIQFNVQNNNEKELVARSSIVVGTTLPRRPIVFFSEKSLGFTRMKENNSLSSQALQIPPLPPNKKSMLVAFILFVKISDGQGKERIFTNKKKVLISAQ</sequence>
<feature type="compositionally biased region" description="Low complexity" evidence="1">
    <location>
        <begin position="562"/>
        <end position="582"/>
    </location>
</feature>